<keyword evidence="3 6" id="KW-1133">Transmembrane helix</keyword>
<keyword evidence="4 6" id="KW-0472">Membrane</keyword>
<evidence type="ECO:0000256" key="1">
    <source>
        <dbReference type="ARBA" id="ARBA00004141"/>
    </source>
</evidence>
<feature type="compositionally biased region" description="Basic and acidic residues" evidence="5">
    <location>
        <begin position="13"/>
        <end position="27"/>
    </location>
</feature>
<comment type="subcellular location">
    <subcellularLocation>
        <location evidence="1">Membrane</location>
        <topology evidence="1">Multi-pass membrane protein</topology>
    </subcellularLocation>
</comment>
<feature type="region of interest" description="Disordered" evidence="5">
    <location>
        <begin position="1"/>
        <end position="28"/>
    </location>
</feature>
<dbReference type="InterPro" id="IPR045863">
    <property type="entry name" value="CorA_TM1_TM2"/>
</dbReference>
<gene>
    <name evidence="7" type="ORF">H2201_001444</name>
</gene>
<dbReference type="Gene3D" id="1.20.58.340">
    <property type="entry name" value="Magnesium transport protein CorA, transmembrane region"/>
    <property type="match status" value="1"/>
</dbReference>
<evidence type="ECO:0000256" key="3">
    <source>
        <dbReference type="ARBA" id="ARBA00022989"/>
    </source>
</evidence>
<evidence type="ECO:0000256" key="5">
    <source>
        <dbReference type="SAM" id="MobiDB-lite"/>
    </source>
</evidence>
<proteinExistence type="predicted"/>
<accession>A0ABQ9P337</accession>
<keyword evidence="2 6" id="KW-0812">Transmembrane</keyword>
<comment type="caution">
    <text evidence="7">The sequence shown here is derived from an EMBL/GenBank/DDBJ whole genome shotgun (WGS) entry which is preliminary data.</text>
</comment>
<evidence type="ECO:0000256" key="2">
    <source>
        <dbReference type="ARBA" id="ARBA00022692"/>
    </source>
</evidence>
<feature type="transmembrane region" description="Helical" evidence="6">
    <location>
        <begin position="340"/>
        <end position="360"/>
    </location>
</feature>
<organism evidence="7 8">
    <name type="scientific">Coniosporium apollinis</name>
    <dbReference type="NCBI Taxonomy" id="61459"/>
    <lineage>
        <taxon>Eukaryota</taxon>
        <taxon>Fungi</taxon>
        <taxon>Dikarya</taxon>
        <taxon>Ascomycota</taxon>
        <taxon>Pezizomycotina</taxon>
        <taxon>Dothideomycetes</taxon>
        <taxon>Dothideomycetes incertae sedis</taxon>
        <taxon>Coniosporium</taxon>
    </lineage>
</organism>
<dbReference type="Proteomes" id="UP001172684">
    <property type="component" value="Unassembled WGS sequence"/>
</dbReference>
<reference evidence="7" key="1">
    <citation type="submission" date="2022-10" db="EMBL/GenBank/DDBJ databases">
        <title>Culturing micro-colonial fungi from biological soil crusts in the Mojave desert and describing Neophaeococcomyces mojavensis, and introducing the new genera and species Taxawa tesnikishii.</title>
        <authorList>
            <person name="Kurbessoian T."/>
            <person name="Stajich J.E."/>
        </authorList>
    </citation>
    <scope>NUCLEOTIDE SEQUENCE</scope>
    <source>
        <strain evidence="7">TK_1</strain>
    </source>
</reference>
<evidence type="ECO:0000256" key="6">
    <source>
        <dbReference type="SAM" id="Phobius"/>
    </source>
</evidence>
<protein>
    <submittedName>
        <fullName evidence="7">Uncharacterized protein</fullName>
    </submittedName>
</protein>
<sequence>MTELAKHQRHHPDKRDPPPFRPKDARPKSVLSGFATSLEDNQQCNIYIYDDASPELGARSEPTQNALDVSQDTHLPGALTHKTSNIVGWDEAAIKEITDLYIGHHRCLDPQATSEQILGGPSTAPGGHEVIWIKTRAWFIGRRAPLWASMTPVLFRMVVCLPTSESAGTVITNFTGPHRLAEEMSSFCTERITDEHPYGRNSLACVWILAFSILRVVAEQLDFAFNVFDPIQSHHGTSILFKSQAVQTKNKIAQQQKLCKIYINQFESLIQMTISYSTTQITDRLDKGRIATERFTKVGIAIAGIAAIVTPLSLLTSFFGMNVVEFSSDASATLFDFWQIGVPVLLATAVGFSFLSVWLLTDSEKAGGNGG</sequence>
<name>A0ABQ9P337_9PEZI</name>
<evidence type="ECO:0000313" key="8">
    <source>
        <dbReference type="Proteomes" id="UP001172684"/>
    </source>
</evidence>
<dbReference type="EMBL" id="JAPDRL010000007">
    <property type="protein sequence ID" value="KAJ9668396.1"/>
    <property type="molecule type" value="Genomic_DNA"/>
</dbReference>
<keyword evidence="8" id="KW-1185">Reference proteome</keyword>
<evidence type="ECO:0000256" key="4">
    <source>
        <dbReference type="ARBA" id="ARBA00023136"/>
    </source>
</evidence>
<evidence type="ECO:0000313" key="7">
    <source>
        <dbReference type="EMBL" id="KAJ9668396.1"/>
    </source>
</evidence>
<feature type="transmembrane region" description="Helical" evidence="6">
    <location>
        <begin position="298"/>
        <end position="320"/>
    </location>
</feature>
<dbReference type="SUPFAM" id="SSF144083">
    <property type="entry name" value="Magnesium transport protein CorA, transmembrane region"/>
    <property type="match status" value="1"/>
</dbReference>